<dbReference type="CDD" id="cd07440">
    <property type="entry name" value="RGS"/>
    <property type="match status" value="1"/>
</dbReference>
<feature type="compositionally biased region" description="Basic and acidic residues" evidence="2">
    <location>
        <begin position="654"/>
        <end position="668"/>
    </location>
</feature>
<dbReference type="PROSITE" id="PS50132">
    <property type="entry name" value="RGS"/>
    <property type="match status" value="1"/>
</dbReference>
<feature type="compositionally biased region" description="Acidic residues" evidence="2">
    <location>
        <begin position="486"/>
        <end position="556"/>
    </location>
</feature>
<feature type="compositionally biased region" description="Basic and acidic residues" evidence="2">
    <location>
        <begin position="594"/>
        <end position="604"/>
    </location>
</feature>
<feature type="compositionally biased region" description="Low complexity" evidence="2">
    <location>
        <begin position="336"/>
        <end position="347"/>
    </location>
</feature>
<keyword evidence="1" id="KW-0175">Coiled coil</keyword>
<comment type="caution">
    <text evidence="4">The sequence shown here is derived from an EMBL/GenBank/DDBJ whole genome shotgun (WGS) entry which is preliminary data.</text>
</comment>
<protein>
    <submittedName>
        <fullName evidence="4">Electron carrier/ protein disulfide oxidoreductase</fullName>
    </submittedName>
</protein>
<evidence type="ECO:0000256" key="1">
    <source>
        <dbReference type="SAM" id="Coils"/>
    </source>
</evidence>
<organism evidence="4 5">
    <name type="scientific">Anaeramoeba flamelloides</name>
    <dbReference type="NCBI Taxonomy" id="1746091"/>
    <lineage>
        <taxon>Eukaryota</taxon>
        <taxon>Metamonada</taxon>
        <taxon>Anaeramoebidae</taxon>
        <taxon>Anaeramoeba</taxon>
    </lineage>
</organism>
<feature type="compositionally biased region" description="Basic and acidic residues" evidence="2">
    <location>
        <begin position="371"/>
        <end position="400"/>
    </location>
</feature>
<feature type="compositionally biased region" description="Polar residues" evidence="2">
    <location>
        <begin position="98"/>
        <end position="112"/>
    </location>
</feature>
<sequence length="1100" mass="131861">MNFQVLLEQPQPIPQHSILQSTKGRTTLVYLSRRLYQAQERFKSVKADGFILDKQNKKKTSDLAKALKNKSKEEQKWLLQIVKLSKNLRPLMPKDSVNKANQPQVKPSPSTPKKTELKFTEEQIESLPPNYQKTVKKLQGKIERKKEKIKKIEKENDNDHLKKQTVQEQKNLKILIYQNNQLRNFKQEKSEQVLALKQKLKKLSIKRKGETMNNRVRKQKNAQLKQIKLEINKIKFNIAKMKQDEESQSNSSLQQRLIQMKMQLQIKVKENSNLEKELKSLPLKSTEVVTTGNSNSDTDSGSETNLRKKNNKKKSFLASETENYSDFSFESTDGETLTTMSLSSPSSKIRRYNSLKFDMQIIDQSQDESQDQEKEEKVDEEKKQKKEEKNEEQKQDKIKENEEEENDDDGDDDGEEEKEEKEEKEEEEKDEEKEEEEKEEEEKEEKEEEEKEEEEEEEKEKEEEEKEKEEEEKEKIEEEKEKIEEEKEEKEEEEKEEEEKEEEKKEEEEKEEEEKEEEEKEEEEKEEEEKEEEEKLEEEEEKKEEEEKEEEKEEEEKELKEKKKKKKKKRKKKKKKKQEKEKEKEEEEEDDEKEEKKKEEKEEKEKEEEEKEKEQEQEKEEEEEEEEQEQKKNEEKKEEENQEEVEEKEGEEVIENKEEEKIQENEKTENHFVISSTERLFTIPMAVEYFKEYLYQEMCQENILFFLAVKEYKNSFVVEKKMISMANNIYKKYIKTGAIFEVNIDYKCRDVISKKINQKNITKTIFDEAQSVVFIHMDHNQFGPFKSSQLYQDLLKKLQTSNESQFDVVAKKATLIKSDRNIKVLNTEFWFTGKSRNACKVIEELMENMISILNSWYSITSSQIEFDMISKSLSFNRFHVATTELQRVKLKNLNQQELLSFFINAYNLLMLHAGIVNAIPQDRNELRKFLVTSKYNIGRMEFSLDDIFYGILRRNRDAKNNEYFEKNDPRSKLSLKIFEPRIHFSLFSYDSQSIVVQTIFHNNTDKLLDKITHFQISKNIIVQKNKIFLPKNLKNYLKDFGESMKKITLWIHSYLPSYKKKTLKPNEQQISIKFLKEKTVLPIFLLDTKSLLNKKYSDYN</sequence>
<accession>A0AAV7YVN5</accession>
<feature type="compositionally biased region" description="Acidic residues" evidence="2">
    <location>
        <begin position="401"/>
        <end position="472"/>
    </location>
</feature>
<dbReference type="AlphaFoldDB" id="A0AAV7YVN5"/>
<dbReference type="Pfam" id="PF04784">
    <property type="entry name" value="DUF547"/>
    <property type="match status" value="1"/>
</dbReference>
<dbReference type="Proteomes" id="UP001146793">
    <property type="component" value="Unassembled WGS sequence"/>
</dbReference>
<feature type="compositionally biased region" description="Basic and acidic residues" evidence="2">
    <location>
        <begin position="473"/>
        <end position="485"/>
    </location>
</feature>
<gene>
    <name evidence="4" type="ORF">M0812_22535</name>
</gene>
<proteinExistence type="predicted"/>
<feature type="compositionally biased region" description="Acidic residues" evidence="2">
    <location>
        <begin position="640"/>
        <end position="653"/>
    </location>
</feature>
<feature type="compositionally biased region" description="Polar residues" evidence="2">
    <location>
        <begin position="288"/>
        <end position="304"/>
    </location>
</feature>
<evidence type="ECO:0000313" key="5">
    <source>
        <dbReference type="Proteomes" id="UP001146793"/>
    </source>
</evidence>
<feature type="domain" description="RGS" evidence="3">
    <location>
        <begin position="676"/>
        <end position="795"/>
    </location>
</feature>
<feature type="compositionally biased region" description="Polar residues" evidence="2">
    <location>
        <begin position="318"/>
        <end position="335"/>
    </location>
</feature>
<dbReference type="PANTHER" id="PTHR46361">
    <property type="entry name" value="ELECTRON CARRIER/ PROTEIN DISULFIDE OXIDOREDUCTASE"/>
    <property type="match status" value="1"/>
</dbReference>
<evidence type="ECO:0000259" key="3">
    <source>
        <dbReference type="PROSITE" id="PS50132"/>
    </source>
</evidence>
<evidence type="ECO:0000313" key="4">
    <source>
        <dbReference type="EMBL" id="KAJ3433574.1"/>
    </source>
</evidence>
<feature type="region of interest" description="Disordered" evidence="2">
    <location>
        <begin position="92"/>
        <end position="116"/>
    </location>
</feature>
<dbReference type="PRINTS" id="PR01301">
    <property type="entry name" value="RGSPROTEIN"/>
</dbReference>
<feature type="region of interest" description="Disordered" evidence="2">
    <location>
        <begin position="285"/>
        <end position="347"/>
    </location>
</feature>
<dbReference type="SMART" id="SM00315">
    <property type="entry name" value="RGS"/>
    <property type="match status" value="1"/>
</dbReference>
<dbReference type="InterPro" id="IPR036305">
    <property type="entry name" value="RGS_sf"/>
</dbReference>
<dbReference type="SUPFAM" id="SSF48097">
    <property type="entry name" value="Regulator of G-protein signaling, RGS"/>
    <property type="match status" value="1"/>
</dbReference>
<dbReference type="InterPro" id="IPR006869">
    <property type="entry name" value="DUF547"/>
</dbReference>
<feature type="compositionally biased region" description="Basic and acidic residues" evidence="2">
    <location>
        <begin position="629"/>
        <end position="639"/>
    </location>
</feature>
<reference evidence="4" key="1">
    <citation type="submission" date="2022-08" db="EMBL/GenBank/DDBJ databases">
        <title>Novel sulphate-reducing endosymbionts in the free-living metamonad Anaeramoeba.</title>
        <authorList>
            <person name="Jerlstrom-Hultqvist J."/>
            <person name="Cepicka I."/>
            <person name="Gallot-Lavallee L."/>
            <person name="Salas-Leiva D."/>
            <person name="Curtis B.A."/>
            <person name="Zahonova K."/>
            <person name="Pipaliya S."/>
            <person name="Dacks J."/>
            <person name="Roger A.J."/>
        </authorList>
    </citation>
    <scope>NUCLEOTIDE SEQUENCE</scope>
    <source>
        <strain evidence="4">Busselton2</strain>
    </source>
</reference>
<feature type="coiled-coil region" evidence="1">
    <location>
        <begin position="135"/>
        <end position="277"/>
    </location>
</feature>
<feature type="region of interest" description="Disordered" evidence="2">
    <location>
        <begin position="364"/>
        <end position="668"/>
    </location>
</feature>
<dbReference type="Pfam" id="PF00615">
    <property type="entry name" value="RGS"/>
    <property type="match status" value="1"/>
</dbReference>
<dbReference type="Gene3D" id="1.10.167.10">
    <property type="entry name" value="Regulator of G-protein Signalling 4, domain 2"/>
    <property type="match status" value="1"/>
</dbReference>
<dbReference type="InterPro" id="IPR044926">
    <property type="entry name" value="RGS_subdomain_2"/>
</dbReference>
<evidence type="ECO:0000256" key="2">
    <source>
        <dbReference type="SAM" id="MobiDB-lite"/>
    </source>
</evidence>
<dbReference type="EMBL" id="JANTQA010000047">
    <property type="protein sequence ID" value="KAJ3433574.1"/>
    <property type="molecule type" value="Genomic_DNA"/>
</dbReference>
<feature type="compositionally biased region" description="Acidic residues" evidence="2">
    <location>
        <begin position="605"/>
        <end position="628"/>
    </location>
</feature>
<feature type="compositionally biased region" description="Basic residues" evidence="2">
    <location>
        <begin position="562"/>
        <end position="577"/>
    </location>
</feature>
<dbReference type="PANTHER" id="PTHR46361:SF3">
    <property type="entry name" value="ELECTRON CARRIER_ PROTEIN DISULFIDE OXIDOREDUCTASE"/>
    <property type="match status" value="1"/>
</dbReference>
<feature type="compositionally biased region" description="Acidic residues" evidence="2">
    <location>
        <begin position="584"/>
        <end position="593"/>
    </location>
</feature>
<name>A0AAV7YVN5_9EUKA</name>
<dbReference type="InterPro" id="IPR016137">
    <property type="entry name" value="RGS"/>
</dbReference>